<sequence length="135" mass="14630">MTERDLLSSDTYSSDSYSSSNDTYARDALPSDAFSTISSAHLTGTLADPDASTTPPQPLREVVESAMRRYFEHLDGSQASDLYAMVMAEVEAPLLACVLEHTDGNQTRAADILGLNRGTLRKKLKLYGLIEGDAP</sequence>
<evidence type="ECO:0000313" key="6">
    <source>
        <dbReference type="EMBL" id="GEN26838.1"/>
    </source>
</evidence>
<comment type="similarity">
    <text evidence="1">Belongs to the transcriptional regulatory Fis family.</text>
</comment>
<feature type="region of interest" description="Disordered" evidence="4">
    <location>
        <begin position="1"/>
        <end position="22"/>
    </location>
</feature>
<evidence type="ECO:0000256" key="3">
    <source>
        <dbReference type="ARBA" id="ARBA00029540"/>
    </source>
</evidence>
<evidence type="ECO:0000256" key="4">
    <source>
        <dbReference type="SAM" id="MobiDB-lite"/>
    </source>
</evidence>
<dbReference type="Proteomes" id="UP000321303">
    <property type="component" value="Unassembled WGS sequence"/>
</dbReference>
<keyword evidence="7" id="KW-1185">Reference proteome</keyword>
<dbReference type="Gene3D" id="1.10.10.60">
    <property type="entry name" value="Homeodomain-like"/>
    <property type="match status" value="1"/>
</dbReference>
<dbReference type="InterPro" id="IPR050207">
    <property type="entry name" value="Trans_regulatory_Fis"/>
</dbReference>
<dbReference type="PRINTS" id="PR01591">
    <property type="entry name" value="DNABINDNGFIS"/>
</dbReference>
<proteinExistence type="inferred from homology"/>
<dbReference type="AlphaFoldDB" id="A0A511UMF2"/>
<keyword evidence="2" id="KW-0238">DNA-binding</keyword>
<evidence type="ECO:0000313" key="7">
    <source>
        <dbReference type="Proteomes" id="UP000321303"/>
    </source>
</evidence>
<dbReference type="InterPro" id="IPR005412">
    <property type="entry name" value="Fis_DNA-bd"/>
</dbReference>
<dbReference type="OrthoDB" id="9802388at2"/>
<dbReference type="RefSeq" id="WP_146872939.1">
    <property type="nucleotide sequence ID" value="NZ_BJXV01000002.1"/>
</dbReference>
<gene>
    <name evidence="6" type="ORF">HVA01_04840</name>
</gene>
<dbReference type="Pfam" id="PF02954">
    <property type="entry name" value="HTH_8"/>
    <property type="match status" value="1"/>
</dbReference>
<dbReference type="SUPFAM" id="SSF46689">
    <property type="entry name" value="Homeodomain-like"/>
    <property type="match status" value="1"/>
</dbReference>
<dbReference type="PANTHER" id="PTHR47918:SF1">
    <property type="entry name" value="DNA-BINDING PROTEIN FIS"/>
    <property type="match status" value="1"/>
</dbReference>
<feature type="compositionally biased region" description="Low complexity" evidence="4">
    <location>
        <begin position="8"/>
        <end position="22"/>
    </location>
</feature>
<dbReference type="InterPro" id="IPR002197">
    <property type="entry name" value="HTH_Fis"/>
</dbReference>
<dbReference type="NCBIfam" id="NF001659">
    <property type="entry name" value="PRK00430.1"/>
    <property type="match status" value="1"/>
</dbReference>
<reference evidence="6 7" key="1">
    <citation type="submission" date="2019-07" db="EMBL/GenBank/DDBJ databases">
        <title>Whole genome shotgun sequence of Halomonas variabilis NBRC 102410.</title>
        <authorList>
            <person name="Hosoyama A."/>
            <person name="Uohara A."/>
            <person name="Ohji S."/>
            <person name="Ichikawa N."/>
        </authorList>
    </citation>
    <scope>NUCLEOTIDE SEQUENCE [LARGE SCALE GENOMIC DNA]</scope>
    <source>
        <strain evidence="6 7">NBRC 102410</strain>
    </source>
</reference>
<evidence type="ECO:0000259" key="5">
    <source>
        <dbReference type="Pfam" id="PF02954"/>
    </source>
</evidence>
<name>A0A511UMF2_9GAMM</name>
<dbReference type="InterPro" id="IPR009057">
    <property type="entry name" value="Homeodomain-like_sf"/>
</dbReference>
<evidence type="ECO:0000256" key="2">
    <source>
        <dbReference type="ARBA" id="ARBA00023125"/>
    </source>
</evidence>
<dbReference type="PRINTS" id="PR01590">
    <property type="entry name" value="HTHFIS"/>
</dbReference>
<protein>
    <recommendedName>
        <fullName evidence="3">Putative Fis-like DNA-binding protein</fullName>
    </recommendedName>
</protein>
<organism evidence="6 7">
    <name type="scientific">Halovibrio variabilis</name>
    <dbReference type="NCBI Taxonomy" id="31910"/>
    <lineage>
        <taxon>Bacteria</taxon>
        <taxon>Pseudomonadati</taxon>
        <taxon>Pseudomonadota</taxon>
        <taxon>Gammaproteobacteria</taxon>
        <taxon>Oceanospirillales</taxon>
        <taxon>Halomonadaceae</taxon>
        <taxon>Halovibrio</taxon>
    </lineage>
</organism>
<accession>A0A511UMF2</accession>
<dbReference type="GO" id="GO:0043565">
    <property type="term" value="F:sequence-specific DNA binding"/>
    <property type="evidence" value="ECO:0007669"/>
    <property type="project" value="InterPro"/>
</dbReference>
<comment type="caution">
    <text evidence="6">The sequence shown here is derived from an EMBL/GenBank/DDBJ whole genome shotgun (WGS) entry which is preliminary data.</text>
</comment>
<dbReference type="PANTHER" id="PTHR47918">
    <property type="entry name" value="DNA-BINDING PROTEIN FIS"/>
    <property type="match status" value="1"/>
</dbReference>
<dbReference type="EMBL" id="BJXV01000002">
    <property type="protein sequence ID" value="GEN26838.1"/>
    <property type="molecule type" value="Genomic_DNA"/>
</dbReference>
<evidence type="ECO:0000256" key="1">
    <source>
        <dbReference type="ARBA" id="ARBA00008559"/>
    </source>
</evidence>
<feature type="domain" description="DNA binding HTH" evidence="5">
    <location>
        <begin position="87"/>
        <end position="126"/>
    </location>
</feature>
<dbReference type="GO" id="GO:0006355">
    <property type="term" value="P:regulation of DNA-templated transcription"/>
    <property type="evidence" value="ECO:0007669"/>
    <property type="project" value="InterPro"/>
</dbReference>